<evidence type="ECO:0008006" key="3">
    <source>
        <dbReference type="Google" id="ProtNLM"/>
    </source>
</evidence>
<reference evidence="1 2" key="1">
    <citation type="submission" date="2014-04" db="EMBL/GenBank/DDBJ databases">
        <title>Genome evolution of avian class.</title>
        <authorList>
            <person name="Zhang G."/>
            <person name="Li C."/>
        </authorList>
    </citation>
    <scope>NUCLEOTIDE SEQUENCE [LARGE SCALE GENOMIC DNA]</scope>
    <source>
        <strain evidence="1">BGI_N320</strain>
    </source>
</reference>
<name>A0A091GZE8_BUCRH</name>
<feature type="non-terminal residue" evidence="1">
    <location>
        <position position="1"/>
    </location>
</feature>
<dbReference type="PANTHER" id="PTHR33395">
    <property type="entry name" value="TRANSCRIPTASE, PUTATIVE-RELATED-RELATED"/>
    <property type="match status" value="1"/>
</dbReference>
<dbReference type="EMBL" id="KL515672">
    <property type="protein sequence ID" value="KFO87917.1"/>
    <property type="molecule type" value="Genomic_DNA"/>
</dbReference>
<evidence type="ECO:0000313" key="2">
    <source>
        <dbReference type="Proteomes" id="UP000054064"/>
    </source>
</evidence>
<dbReference type="GO" id="GO:0007508">
    <property type="term" value="P:larval heart development"/>
    <property type="evidence" value="ECO:0007669"/>
    <property type="project" value="TreeGrafter"/>
</dbReference>
<dbReference type="GO" id="GO:0061343">
    <property type="term" value="P:cell adhesion involved in heart morphogenesis"/>
    <property type="evidence" value="ECO:0007669"/>
    <property type="project" value="TreeGrafter"/>
</dbReference>
<organism evidence="1 2">
    <name type="scientific">Buceros rhinoceros silvestris</name>
    <dbReference type="NCBI Taxonomy" id="175836"/>
    <lineage>
        <taxon>Eukaryota</taxon>
        <taxon>Metazoa</taxon>
        <taxon>Chordata</taxon>
        <taxon>Craniata</taxon>
        <taxon>Vertebrata</taxon>
        <taxon>Euteleostomi</taxon>
        <taxon>Archelosauria</taxon>
        <taxon>Archosauria</taxon>
        <taxon>Dinosauria</taxon>
        <taxon>Saurischia</taxon>
        <taxon>Theropoda</taxon>
        <taxon>Coelurosauria</taxon>
        <taxon>Aves</taxon>
        <taxon>Neognathae</taxon>
        <taxon>Neoaves</taxon>
        <taxon>Telluraves</taxon>
        <taxon>Coraciimorphae</taxon>
        <taxon>Bucerotiformes</taxon>
        <taxon>Bucerotidae</taxon>
        <taxon>Buceros</taxon>
    </lineage>
</organism>
<sequence>PGGRDGEWNQGPIIQQGTLNELLHHLDVHKLTVPDGTHPRVLREPAELLTKPLSMIYQQSWLTGEVPIDWGLDTVTPIHRKSQKEDPGNYRPVSLTSEPGKVTEQITLSAIAQHIQNNQVI</sequence>
<proteinExistence type="predicted"/>
<keyword evidence="2" id="KW-1185">Reference proteome</keyword>
<accession>A0A091GZE8</accession>
<dbReference type="GO" id="GO:0031012">
    <property type="term" value="C:extracellular matrix"/>
    <property type="evidence" value="ECO:0007669"/>
    <property type="project" value="TreeGrafter"/>
</dbReference>
<evidence type="ECO:0000313" key="1">
    <source>
        <dbReference type="EMBL" id="KFO87917.1"/>
    </source>
</evidence>
<protein>
    <recommendedName>
        <fullName evidence="3">RNA-directed DNA polymerase from mobile element jockey</fullName>
    </recommendedName>
</protein>
<dbReference type="Proteomes" id="UP000054064">
    <property type="component" value="Unassembled WGS sequence"/>
</dbReference>
<gene>
    <name evidence="1" type="ORF">N320_12540</name>
</gene>
<dbReference type="AlphaFoldDB" id="A0A091GZE8"/>
<feature type="non-terminal residue" evidence="1">
    <location>
        <position position="121"/>
    </location>
</feature>
<dbReference type="PANTHER" id="PTHR33395:SF22">
    <property type="entry name" value="REVERSE TRANSCRIPTASE DOMAIN-CONTAINING PROTEIN"/>
    <property type="match status" value="1"/>
</dbReference>